<dbReference type="AlphaFoldDB" id="A0A508WZ40"/>
<dbReference type="Pfam" id="PF03013">
    <property type="entry name" value="Pyr_excise"/>
    <property type="match status" value="1"/>
</dbReference>
<proteinExistence type="predicted"/>
<dbReference type="InterPro" id="IPR024796">
    <property type="entry name" value="T4_endonuc_V"/>
</dbReference>
<accession>A0A508WZ40</accession>
<protein>
    <submittedName>
        <fullName evidence="2">Pyrimidine dimer DNA glycosylase</fullName>
    </submittedName>
</protein>
<gene>
    <name evidence="2" type="ORF">EMEDMD4_440088</name>
</gene>
<feature type="active site" description="Proton acceptor" evidence="1">
    <location>
        <position position="35"/>
    </location>
</feature>
<dbReference type="InterPro" id="IPR004260">
    <property type="entry name" value="Pyr-dimer_DNA_glycosylase"/>
</dbReference>
<dbReference type="EMBL" id="CABFNB010000111">
    <property type="protein sequence ID" value="VTZ62774.1"/>
    <property type="molecule type" value="Genomic_DNA"/>
</dbReference>
<evidence type="ECO:0000313" key="2">
    <source>
        <dbReference type="EMBL" id="VTZ62774.1"/>
    </source>
</evidence>
<name>A0A508WZ40_9HYPH</name>
<dbReference type="PIRSF" id="PIRSF001000">
    <property type="entry name" value="PDG_ENDV"/>
    <property type="match status" value="1"/>
</dbReference>
<reference evidence="2" key="1">
    <citation type="submission" date="2019-06" db="EMBL/GenBank/DDBJ databases">
        <authorList>
            <person name="Le Quere A."/>
            <person name="Colella S."/>
        </authorList>
    </citation>
    <scope>NUCLEOTIDE SEQUENCE</scope>
    <source>
        <strain evidence="2">EmedicaeMD41</strain>
    </source>
</reference>
<evidence type="ECO:0000256" key="1">
    <source>
        <dbReference type="PIRSR" id="PIRSR001000-1"/>
    </source>
</evidence>
<organism evidence="2">
    <name type="scientific">Sinorhizobium medicae</name>
    <dbReference type="NCBI Taxonomy" id="110321"/>
    <lineage>
        <taxon>Bacteria</taxon>
        <taxon>Pseudomonadati</taxon>
        <taxon>Pseudomonadota</taxon>
        <taxon>Alphaproteobacteria</taxon>
        <taxon>Hyphomicrobiales</taxon>
        <taxon>Rhizobiaceae</taxon>
        <taxon>Sinorhizobium/Ensifer group</taxon>
        <taxon>Sinorhizobium</taxon>
    </lineage>
</organism>
<sequence>MVQSSVHDRVPGLTRINCIPPSELSGPHLVAEYRELPRIFALVRGAIARGEEPNDRRNPEFYTLGKGHVRFFYTRLGYLAARQAALIAEMQRRGYMPSFLDPNGLLEGIPPEWCNEWEPTPDAIALNRERISERVSQAALRITTAPAGDLPGAEG</sequence>
<dbReference type="Gene3D" id="1.10.440.10">
    <property type="entry name" value="T4 endonuclease V"/>
    <property type="match status" value="1"/>
</dbReference>
<dbReference type="Proteomes" id="UP000507954">
    <property type="component" value="Unassembled WGS sequence"/>
</dbReference>
<dbReference type="SUPFAM" id="SSF47077">
    <property type="entry name" value="T4 endonuclease V"/>
    <property type="match status" value="1"/>
</dbReference>